<accession>A0A2U1CXT6</accession>
<reference evidence="1 2" key="1">
    <citation type="submission" date="2018-04" db="EMBL/GenBank/DDBJ databases">
        <title>Genomic Encyclopedia of Type Strains, Phase IV (KMG-IV): sequencing the most valuable type-strain genomes for metagenomic binning, comparative biology and taxonomic classification.</title>
        <authorList>
            <person name="Goeker M."/>
        </authorList>
    </citation>
    <scope>NUCLEOTIDE SEQUENCE [LARGE SCALE GENOMIC DNA]</scope>
    <source>
        <strain evidence="1 2">DSM 28688</strain>
    </source>
</reference>
<evidence type="ECO:0000313" key="2">
    <source>
        <dbReference type="Proteomes" id="UP000245887"/>
    </source>
</evidence>
<dbReference type="OrthoDB" id="6357569at2"/>
<sequence>MTAPQTSQALARLMCEATETVLWRPARDWIQYREPGSELTCRIGSGQATYHQFDPRSRRHQITFGRKMVAATFDSVDCQPWLSTREIRRRHYFRGDVSTLHLLAHTCCHEFAHLLQHVSNGRQRGSVHNTTFYRILDELHASGGSEGVKDCLLERARAADLDLPTEPMTLPTLEAPPAPAFEVGDTVRFPLKDSERKGRVIRVNRKTCTVEGTGRWRRYRYRVPPSLLSKL</sequence>
<name>A0A2U1CXT6_9GAMM</name>
<proteinExistence type="predicted"/>
<evidence type="ECO:0008006" key="3">
    <source>
        <dbReference type="Google" id="ProtNLM"/>
    </source>
</evidence>
<dbReference type="Proteomes" id="UP000245887">
    <property type="component" value="Unassembled WGS sequence"/>
</dbReference>
<comment type="caution">
    <text evidence="1">The sequence shown here is derived from an EMBL/GenBank/DDBJ whole genome shotgun (WGS) entry which is preliminary data.</text>
</comment>
<gene>
    <name evidence="1" type="ORF">C8D92_1039</name>
</gene>
<dbReference type="RefSeq" id="WP_116918634.1">
    <property type="nucleotide sequence ID" value="NZ_QEKQ01000003.1"/>
</dbReference>
<dbReference type="EMBL" id="QEKQ01000003">
    <property type="protein sequence ID" value="PVY77325.1"/>
    <property type="molecule type" value="Genomic_DNA"/>
</dbReference>
<evidence type="ECO:0000313" key="1">
    <source>
        <dbReference type="EMBL" id="PVY77325.1"/>
    </source>
</evidence>
<protein>
    <recommendedName>
        <fullName evidence="3">SprT-like family protein</fullName>
    </recommendedName>
</protein>
<dbReference type="AlphaFoldDB" id="A0A2U1CXT6"/>
<organism evidence="1 2">
    <name type="scientific">Tamilnaduibacter salinus</name>
    <dbReference type="NCBI Taxonomy" id="1484056"/>
    <lineage>
        <taxon>Bacteria</taxon>
        <taxon>Pseudomonadati</taxon>
        <taxon>Pseudomonadota</taxon>
        <taxon>Gammaproteobacteria</taxon>
        <taxon>Pseudomonadales</taxon>
        <taxon>Marinobacteraceae</taxon>
        <taxon>Tamilnaduibacter</taxon>
    </lineage>
</organism>